<dbReference type="GO" id="GO:0005975">
    <property type="term" value="P:carbohydrate metabolic process"/>
    <property type="evidence" value="ECO:0007669"/>
    <property type="project" value="InterPro"/>
</dbReference>
<keyword evidence="5" id="KW-0812">Transmembrane</keyword>
<evidence type="ECO:0000259" key="6">
    <source>
        <dbReference type="Pfam" id="PF01301"/>
    </source>
</evidence>
<feature type="domain" description="Glycoside hydrolase 35 catalytic" evidence="6">
    <location>
        <begin position="85"/>
        <end position="261"/>
    </location>
</feature>
<evidence type="ECO:0000256" key="3">
    <source>
        <dbReference type="ARBA" id="ARBA00023295"/>
    </source>
</evidence>
<dbReference type="PANTHER" id="PTHR23421">
    <property type="entry name" value="BETA-GALACTOSIDASE RELATED"/>
    <property type="match status" value="1"/>
</dbReference>
<gene>
    <name evidence="8" type="ORF">BpHYR1_046086</name>
</gene>
<dbReference type="EMBL" id="REGN01007061">
    <property type="protein sequence ID" value="RNA07388.1"/>
    <property type="molecule type" value="Genomic_DNA"/>
</dbReference>
<keyword evidence="5" id="KW-0472">Membrane</keyword>
<dbReference type="STRING" id="10195.A0A3M7Q8V9"/>
<dbReference type="Pfam" id="PF01301">
    <property type="entry name" value="Glyco_hydro_35"/>
    <property type="match status" value="1"/>
</dbReference>
<dbReference type="SUPFAM" id="SSF49785">
    <property type="entry name" value="Galactose-binding domain-like"/>
    <property type="match status" value="1"/>
</dbReference>
<dbReference type="GO" id="GO:0004553">
    <property type="term" value="F:hydrolase activity, hydrolyzing O-glycosyl compounds"/>
    <property type="evidence" value="ECO:0007669"/>
    <property type="project" value="InterPro"/>
</dbReference>
<name>A0A3M7Q8V9_BRAPC</name>
<proteinExistence type="inferred from homology"/>
<sequence>MSPIRLNQKSIFKLLILVIFCLFLKFITEYLYQKNQPSLDYDYSKREFILNLPKGYFEILPQSRHFSNDFYLVDTEPNNLKHWTKFQIKSIKFKYSKIFLQDWVPFLQEAINLGINTIEIEIVWNVHEKINGSLDFKSYNLELEELVKLIKAYRLFLIVRIDPFLPCSDYDMGGLPNWLLADSLSEKDASFLSLQNEKFIQTYQRFLDAVLNILAKYQFTNKGPILGFLIQFYEKTGSNSYKQFYDSNYKKFIIDRFQAHDIVEIILKSVSLCDYNRLSDKNFKKFCDPNLFLYFPLDYKLKMKNDSYHDCTDLNSQLKDLDYFVTNEKIKFRSNLNELLVTKKSFGIKKFFCYTNFGFEADSTDQYLLQSQNCLLDKTGARTEKFDVAFQILNNKQELPARKNYSNFVNLRNYEFLRDNSKIYNISISHVLPFRNFVDKLPAPTGIVSKKEELFIEYLGIAYNLRSTGFGYIFYRLKANLKSGSKIIVQPNLIKDYTTIKCDYENNIITLEPEKFNQTLSFKLTRECKEIQILVEIFKRSSTVNTKWSEYRNNRKGLLAKDAILLKRSDKNVYEMGKTQWKINLLDFLPKFFNRITFGSSYLTYEQFAKSKLKQLDSPIVLYAKLYIQKSLKNEFVYLIVKNLNKGVVFFNGFNLARYSDKNKVNALFVPKKLLNNGSNEILIFDLHGIKIDHYPEIFITKELVFI</sequence>
<dbReference type="Gene3D" id="3.20.20.80">
    <property type="entry name" value="Glycosidases"/>
    <property type="match status" value="1"/>
</dbReference>
<organism evidence="8 9">
    <name type="scientific">Brachionus plicatilis</name>
    <name type="common">Marine rotifer</name>
    <name type="synonym">Brachionus muelleri</name>
    <dbReference type="NCBI Taxonomy" id="10195"/>
    <lineage>
        <taxon>Eukaryota</taxon>
        <taxon>Metazoa</taxon>
        <taxon>Spiralia</taxon>
        <taxon>Gnathifera</taxon>
        <taxon>Rotifera</taxon>
        <taxon>Eurotatoria</taxon>
        <taxon>Monogononta</taxon>
        <taxon>Pseudotrocha</taxon>
        <taxon>Ploima</taxon>
        <taxon>Brachionidae</taxon>
        <taxon>Brachionus</taxon>
    </lineage>
</organism>
<dbReference type="Pfam" id="PF21467">
    <property type="entry name" value="BetaGal_gal-bd"/>
    <property type="match status" value="1"/>
</dbReference>
<keyword evidence="3" id="KW-0326">Glycosidase</keyword>
<dbReference type="Gene3D" id="2.60.120.260">
    <property type="entry name" value="Galactose-binding domain-like"/>
    <property type="match status" value="2"/>
</dbReference>
<evidence type="ECO:0000259" key="7">
    <source>
        <dbReference type="Pfam" id="PF21467"/>
    </source>
</evidence>
<evidence type="ECO:0000256" key="5">
    <source>
        <dbReference type="SAM" id="Phobius"/>
    </source>
</evidence>
<evidence type="ECO:0000313" key="9">
    <source>
        <dbReference type="Proteomes" id="UP000276133"/>
    </source>
</evidence>
<reference evidence="8 9" key="1">
    <citation type="journal article" date="2018" name="Sci. Rep.">
        <title>Genomic signatures of local adaptation to the degree of environmental predictability in rotifers.</title>
        <authorList>
            <person name="Franch-Gras L."/>
            <person name="Hahn C."/>
            <person name="Garcia-Roger E.M."/>
            <person name="Carmona M.J."/>
            <person name="Serra M."/>
            <person name="Gomez A."/>
        </authorList>
    </citation>
    <scope>NUCLEOTIDE SEQUENCE [LARGE SCALE GENOMIC DNA]</scope>
    <source>
        <strain evidence="8">HYR1</strain>
    </source>
</reference>
<dbReference type="InterPro" id="IPR031330">
    <property type="entry name" value="Gly_Hdrlase_35_cat"/>
</dbReference>
<dbReference type="SUPFAM" id="SSF51445">
    <property type="entry name" value="(Trans)glycosidases"/>
    <property type="match status" value="1"/>
</dbReference>
<evidence type="ECO:0000256" key="1">
    <source>
        <dbReference type="ARBA" id="ARBA00009809"/>
    </source>
</evidence>
<protein>
    <submittedName>
        <fullName evidence="8">Beta-galactosidase-1 2 isoform X1</fullName>
    </submittedName>
</protein>
<dbReference type="OrthoDB" id="1657402at2759"/>
<dbReference type="InterPro" id="IPR001944">
    <property type="entry name" value="Glycoside_Hdrlase_35"/>
</dbReference>
<keyword evidence="9" id="KW-1185">Reference proteome</keyword>
<comment type="caution">
    <text evidence="8">The sequence shown here is derived from an EMBL/GenBank/DDBJ whole genome shotgun (WGS) entry which is preliminary data.</text>
</comment>
<evidence type="ECO:0000313" key="8">
    <source>
        <dbReference type="EMBL" id="RNA07388.1"/>
    </source>
</evidence>
<comment type="similarity">
    <text evidence="1 4">Belongs to the glycosyl hydrolase 35 family.</text>
</comment>
<feature type="transmembrane region" description="Helical" evidence="5">
    <location>
        <begin position="12"/>
        <end position="32"/>
    </location>
</feature>
<dbReference type="InterPro" id="IPR017853">
    <property type="entry name" value="GH"/>
</dbReference>
<keyword evidence="2" id="KW-0378">Hydrolase</keyword>
<dbReference type="InterPro" id="IPR008979">
    <property type="entry name" value="Galactose-bd-like_sf"/>
</dbReference>
<dbReference type="AlphaFoldDB" id="A0A3M7Q8V9"/>
<keyword evidence="5" id="KW-1133">Transmembrane helix</keyword>
<dbReference type="InterPro" id="IPR048913">
    <property type="entry name" value="BetaGal_gal-bd"/>
</dbReference>
<accession>A0A3M7Q8V9</accession>
<feature type="domain" description="Beta-galactosidase galactose-binding" evidence="7">
    <location>
        <begin position="633"/>
        <end position="680"/>
    </location>
</feature>
<evidence type="ECO:0000256" key="4">
    <source>
        <dbReference type="RuleBase" id="RU003679"/>
    </source>
</evidence>
<dbReference type="Proteomes" id="UP000276133">
    <property type="component" value="Unassembled WGS sequence"/>
</dbReference>
<evidence type="ECO:0000256" key="2">
    <source>
        <dbReference type="ARBA" id="ARBA00022801"/>
    </source>
</evidence>